<comment type="caution">
    <text evidence="1">The sequence shown here is derived from an EMBL/GenBank/DDBJ whole genome shotgun (WGS) entry which is preliminary data.</text>
</comment>
<sequence>MANADAGPARGSMVTFLLRDERGERFRVGEAVGPLEQDPMTGELWLGIRLSESRLRQTVTLIPVSTVLNVTPPGGVERGAA</sequence>
<reference evidence="2" key="1">
    <citation type="journal article" date="2019" name="Int. J. Syst. Evol. Microbiol.">
        <title>The Global Catalogue of Microorganisms (GCM) 10K type strain sequencing project: providing services to taxonomists for standard genome sequencing and annotation.</title>
        <authorList>
            <consortium name="The Broad Institute Genomics Platform"/>
            <consortium name="The Broad Institute Genome Sequencing Center for Infectious Disease"/>
            <person name="Wu L."/>
            <person name="Ma J."/>
        </authorList>
    </citation>
    <scope>NUCLEOTIDE SEQUENCE [LARGE SCALE GENOMIC DNA]</scope>
    <source>
        <strain evidence="2">ZS-22-S1</strain>
    </source>
</reference>
<dbReference type="RefSeq" id="WP_378061271.1">
    <property type="nucleotide sequence ID" value="NZ_JBHSIS010000023.1"/>
</dbReference>
<name>A0ABV9SDZ0_9PSEU</name>
<evidence type="ECO:0000313" key="1">
    <source>
        <dbReference type="EMBL" id="MFC4858663.1"/>
    </source>
</evidence>
<keyword evidence="2" id="KW-1185">Reference proteome</keyword>
<evidence type="ECO:0000313" key="2">
    <source>
        <dbReference type="Proteomes" id="UP001595859"/>
    </source>
</evidence>
<protein>
    <submittedName>
        <fullName evidence="1">Uncharacterized protein</fullName>
    </submittedName>
</protein>
<accession>A0ABV9SDZ0</accession>
<dbReference type="EMBL" id="JBHSIS010000023">
    <property type="protein sequence ID" value="MFC4858663.1"/>
    <property type="molecule type" value="Genomic_DNA"/>
</dbReference>
<dbReference type="Proteomes" id="UP001595859">
    <property type="component" value="Unassembled WGS sequence"/>
</dbReference>
<organism evidence="1 2">
    <name type="scientific">Actinophytocola glycyrrhizae</name>
    <dbReference type="NCBI Taxonomy" id="2044873"/>
    <lineage>
        <taxon>Bacteria</taxon>
        <taxon>Bacillati</taxon>
        <taxon>Actinomycetota</taxon>
        <taxon>Actinomycetes</taxon>
        <taxon>Pseudonocardiales</taxon>
        <taxon>Pseudonocardiaceae</taxon>
    </lineage>
</organism>
<proteinExistence type="predicted"/>
<gene>
    <name evidence="1" type="ORF">ACFPCV_34635</name>
</gene>